<dbReference type="InterPro" id="IPR050179">
    <property type="entry name" value="Trans_hexapeptide_repeat"/>
</dbReference>
<reference evidence="3 4" key="1">
    <citation type="submission" date="2016-10" db="EMBL/GenBank/DDBJ databases">
        <title>Paenibacillus species isolates.</title>
        <authorList>
            <person name="Beno S.M."/>
        </authorList>
    </citation>
    <scope>NUCLEOTIDE SEQUENCE [LARGE SCALE GENOMIC DNA]</scope>
    <source>
        <strain evidence="3 4">FSL H7-0604</strain>
    </source>
</reference>
<dbReference type="Pfam" id="PF17836">
    <property type="entry name" value="PglD_N"/>
    <property type="match status" value="1"/>
</dbReference>
<dbReference type="RefSeq" id="WP_076179700.1">
    <property type="nucleotide sequence ID" value="NZ_MKQP01000055.1"/>
</dbReference>
<dbReference type="InterPro" id="IPR041561">
    <property type="entry name" value="PglD_N"/>
</dbReference>
<evidence type="ECO:0000313" key="4">
    <source>
        <dbReference type="Proteomes" id="UP000187465"/>
    </source>
</evidence>
<evidence type="ECO:0000313" key="3">
    <source>
        <dbReference type="EMBL" id="OMD24067.1"/>
    </source>
</evidence>
<evidence type="ECO:0000256" key="1">
    <source>
        <dbReference type="PIRSR" id="PIRSR620019-1"/>
    </source>
</evidence>
<evidence type="ECO:0000259" key="2">
    <source>
        <dbReference type="Pfam" id="PF17836"/>
    </source>
</evidence>
<dbReference type="Proteomes" id="UP000187465">
    <property type="component" value="Unassembled WGS sequence"/>
</dbReference>
<name>A0A1R0WY33_9BACL</name>
<dbReference type="Gene3D" id="3.40.50.20">
    <property type="match status" value="1"/>
</dbReference>
<dbReference type="InterPro" id="IPR011004">
    <property type="entry name" value="Trimer_LpxA-like_sf"/>
</dbReference>
<dbReference type="SUPFAM" id="SSF51161">
    <property type="entry name" value="Trimeric LpxA-like enzymes"/>
    <property type="match status" value="1"/>
</dbReference>
<accession>A0A1R0WY33</accession>
<dbReference type="Gene3D" id="2.160.10.10">
    <property type="entry name" value="Hexapeptide repeat proteins"/>
    <property type="match status" value="1"/>
</dbReference>
<dbReference type="EMBL" id="MKQP01000055">
    <property type="protein sequence ID" value="OMD24067.1"/>
    <property type="molecule type" value="Genomic_DNA"/>
</dbReference>
<comment type="caution">
    <text evidence="3">The sequence shown here is derived from an EMBL/GenBank/DDBJ whole genome shotgun (WGS) entry which is preliminary data.</text>
</comment>
<gene>
    <name evidence="3" type="ORF">BJP51_30120</name>
</gene>
<dbReference type="PANTHER" id="PTHR43300:SF7">
    <property type="entry name" value="UDP-N-ACETYLBACILLOSAMINE N-ACETYLTRANSFERASE"/>
    <property type="match status" value="1"/>
</dbReference>
<protein>
    <recommendedName>
        <fullName evidence="2">PglD N-terminal domain-containing protein</fullName>
    </recommendedName>
</protein>
<feature type="domain" description="PglD N-terminal" evidence="2">
    <location>
        <begin position="10"/>
        <end position="96"/>
    </location>
</feature>
<organism evidence="3 4">
    <name type="scientific">Paenibacillus odorifer</name>
    <dbReference type="NCBI Taxonomy" id="189426"/>
    <lineage>
        <taxon>Bacteria</taxon>
        <taxon>Bacillati</taxon>
        <taxon>Bacillota</taxon>
        <taxon>Bacilli</taxon>
        <taxon>Bacillales</taxon>
        <taxon>Paenibacillaceae</taxon>
        <taxon>Paenibacillus</taxon>
    </lineage>
</organism>
<dbReference type="CDD" id="cd03360">
    <property type="entry name" value="LbH_AT_putative"/>
    <property type="match status" value="1"/>
</dbReference>
<dbReference type="PANTHER" id="PTHR43300">
    <property type="entry name" value="ACETYLTRANSFERASE"/>
    <property type="match status" value="1"/>
</dbReference>
<dbReference type="AlphaFoldDB" id="A0A1R0WY33"/>
<proteinExistence type="predicted"/>
<feature type="active site" description="Proton acceptor" evidence="1">
    <location>
        <position position="156"/>
    </location>
</feature>
<dbReference type="InterPro" id="IPR020019">
    <property type="entry name" value="AcTrfase_PglD-like"/>
</dbReference>
<feature type="site" description="Increases basicity of active site His" evidence="1">
    <location>
        <position position="157"/>
    </location>
</feature>
<sequence>MSNEWNGLPIVIYGTGGCAKEIKALIDEINDYSYTNIYHLVGFVTNDPNEIGKSIEDVEIITSNMEFSGYSDKFSVIGVIIGLADPKIKEKIYQEIMDLNKSNIVFPNLIHPLSKLSKSSNNNMGYGNVICSGVNLTVNVKLGNFILLNRSCNIGHDSTVGDFCTINPAAVISGNVSIGELTLIGAGACVREKTNIGVKSIVGLGAIIIKNVEDSTIVISKAATKMST</sequence>